<evidence type="ECO:0000313" key="2">
    <source>
        <dbReference type="Proteomes" id="UP000467841"/>
    </source>
</evidence>
<gene>
    <name evidence="1" type="ORF">MERR_LOCUS49310</name>
</gene>
<dbReference type="AlphaFoldDB" id="A0A6D2L8I2"/>
<evidence type="ECO:0000313" key="1">
    <source>
        <dbReference type="EMBL" id="CAA7062074.1"/>
    </source>
</evidence>
<dbReference type="EMBL" id="CACVBM020001917">
    <property type="protein sequence ID" value="CAA7062074.1"/>
    <property type="molecule type" value="Genomic_DNA"/>
</dbReference>
<sequence length="94" mass="10458">MMSYTPYLSSGRVASWGLTEVGMGLDFGDNAPSACGFFLRSVVRHTNVGVALLDALRVMYTGGRSMSSCWSLIMYTRKRKCVHHNRICSSKLME</sequence>
<proteinExistence type="predicted"/>
<accession>A0A6D2L8I2</accession>
<name>A0A6D2L8I2_9BRAS</name>
<comment type="caution">
    <text evidence="1">The sequence shown here is derived from an EMBL/GenBank/DDBJ whole genome shotgun (WGS) entry which is preliminary data.</text>
</comment>
<keyword evidence="2" id="KW-1185">Reference proteome</keyword>
<protein>
    <submittedName>
        <fullName evidence="1">Uncharacterized protein</fullName>
    </submittedName>
</protein>
<dbReference type="Proteomes" id="UP000467841">
    <property type="component" value="Unassembled WGS sequence"/>
</dbReference>
<reference evidence="1" key="1">
    <citation type="submission" date="2020-01" db="EMBL/GenBank/DDBJ databases">
        <authorList>
            <person name="Mishra B."/>
        </authorList>
    </citation>
    <scope>NUCLEOTIDE SEQUENCE [LARGE SCALE GENOMIC DNA]</scope>
</reference>
<organism evidence="1 2">
    <name type="scientific">Microthlaspi erraticum</name>
    <dbReference type="NCBI Taxonomy" id="1685480"/>
    <lineage>
        <taxon>Eukaryota</taxon>
        <taxon>Viridiplantae</taxon>
        <taxon>Streptophyta</taxon>
        <taxon>Embryophyta</taxon>
        <taxon>Tracheophyta</taxon>
        <taxon>Spermatophyta</taxon>
        <taxon>Magnoliopsida</taxon>
        <taxon>eudicotyledons</taxon>
        <taxon>Gunneridae</taxon>
        <taxon>Pentapetalae</taxon>
        <taxon>rosids</taxon>
        <taxon>malvids</taxon>
        <taxon>Brassicales</taxon>
        <taxon>Brassicaceae</taxon>
        <taxon>Coluteocarpeae</taxon>
        <taxon>Microthlaspi</taxon>
    </lineage>
</organism>